<dbReference type="SUPFAM" id="SSF54631">
    <property type="entry name" value="CBS-domain pair"/>
    <property type="match status" value="1"/>
</dbReference>
<gene>
    <name evidence="3" type="ORF">L9W94_08320</name>
</gene>
<dbReference type="InterPro" id="IPR013767">
    <property type="entry name" value="PAS_fold"/>
</dbReference>
<organism evidence="3 4">
    <name type="scientific">Vibrio aestuarianus</name>
    <dbReference type="NCBI Taxonomy" id="28171"/>
    <lineage>
        <taxon>Bacteria</taxon>
        <taxon>Pseudomonadati</taxon>
        <taxon>Pseudomonadota</taxon>
        <taxon>Gammaproteobacteria</taxon>
        <taxon>Vibrionales</taxon>
        <taxon>Vibrionaceae</taxon>
        <taxon>Vibrio</taxon>
    </lineage>
</organism>
<sequence>MVESSLQNRQMWWSFNINTSDFDCDKHMFTTIFPSDSAPQKVNDILSYMTQDIAAHAKELFTNVLKTGKSQQFSCCLVTQSYAFCFVSFSVSLEQRGVLSGLMTVLLCEKTRVSVVGLFQGIFNNQHHGIVITDSQTRILACNTLFEKQTGYLQQELLGCKTNIFNAGKHSPSFFKQMWDDIETKGYWNGVVLSRHAKGHASPRDLTVQKIQLENGDSYYLGLKQDVSQKREATTQVEIDEVDVHTQLPTRSKLISLLDQICEVGNQNRLIILMALNPIFDGDSAYSDRKLFSDMLIRSATARISGYLGADIFGVCLATTCEANTNQSALISSEIKAFIYEIKNEMPPQVFKMISRCRIGVSVFGQDANSPRNMVSHAIQAMLEMHGGQGKSVNFYQSSIHEQLQRRKALEDLVTKKIATGDITVYYQAIVDAKTLKIAKFEALCRFTNEAGELVDTQEMITIAEELNIIPQLDKQVALISLRSLATLQKIFGSETGITINRSLNTSLSSDVILNNTAAIIKSSGCNPKHITIELTESAYFSSQETGGKSYDAMNELRKLGVSVAIDDFGTGYSSFTYLSDRQFDLLKIDKEFVTDIAVGTRKYSIVKMVTDLSHTLGVKVVAEGVETEQEMKVLRMLGVDYLQGYLFSKPLPLENIAHANRYKAHLNVVNTTEDESDRANTLLLLVRSNVPRLDPGDSIFLANQYVQATALDSLPVINNGQCVGLVNKAALNLHLSPSMGTELENAKESVIWKRPVNQLMSTTFTQLDVMTELSTVTHLIKKKIPFPWVLVREGRYVGIITADDVLMHLSTN</sequence>
<dbReference type="GO" id="GO:0006355">
    <property type="term" value="P:regulation of DNA-templated transcription"/>
    <property type="evidence" value="ECO:0007669"/>
    <property type="project" value="InterPro"/>
</dbReference>
<dbReference type="InterPro" id="IPR001633">
    <property type="entry name" value="EAL_dom"/>
</dbReference>
<dbReference type="PROSITE" id="PS50883">
    <property type="entry name" value="EAL"/>
    <property type="match status" value="1"/>
</dbReference>
<dbReference type="CDD" id="cd01948">
    <property type="entry name" value="EAL"/>
    <property type="match status" value="1"/>
</dbReference>
<feature type="domain" description="EAL" evidence="2">
    <location>
        <begin position="407"/>
        <end position="665"/>
    </location>
</feature>
<feature type="domain" description="PAS" evidence="1">
    <location>
        <begin position="122"/>
        <end position="159"/>
    </location>
</feature>
<comment type="caution">
    <text evidence="3">The sequence shown here is derived from an EMBL/GenBank/DDBJ whole genome shotgun (WGS) entry which is preliminary data.</text>
</comment>
<dbReference type="GO" id="GO:0071111">
    <property type="term" value="F:cyclic-guanylate-specific phosphodiesterase activity"/>
    <property type="evidence" value="ECO:0007669"/>
    <property type="project" value="InterPro"/>
</dbReference>
<dbReference type="InterPro" id="IPR046342">
    <property type="entry name" value="CBS_dom_sf"/>
</dbReference>
<protein>
    <submittedName>
        <fullName evidence="3">EAL domain-containing protein</fullName>
    </submittedName>
</protein>
<evidence type="ECO:0000313" key="3">
    <source>
        <dbReference type="EMBL" id="MDE1242152.1"/>
    </source>
</evidence>
<dbReference type="InterPro" id="IPR000644">
    <property type="entry name" value="CBS_dom"/>
</dbReference>
<dbReference type="InterPro" id="IPR050706">
    <property type="entry name" value="Cyclic-di-GMP_PDE-like"/>
</dbReference>
<name>A0A9X4ETM4_9VIBR</name>
<dbReference type="SUPFAM" id="SSF55785">
    <property type="entry name" value="PYP-like sensor domain (PAS domain)"/>
    <property type="match status" value="1"/>
</dbReference>
<dbReference type="InterPro" id="IPR035965">
    <property type="entry name" value="PAS-like_dom_sf"/>
</dbReference>
<evidence type="ECO:0000259" key="2">
    <source>
        <dbReference type="PROSITE" id="PS50883"/>
    </source>
</evidence>
<dbReference type="Pfam" id="PF00563">
    <property type="entry name" value="EAL"/>
    <property type="match status" value="1"/>
</dbReference>
<dbReference type="PANTHER" id="PTHR33121:SF79">
    <property type="entry name" value="CYCLIC DI-GMP PHOSPHODIESTERASE PDED-RELATED"/>
    <property type="match status" value="1"/>
</dbReference>
<dbReference type="AlphaFoldDB" id="A0A9X4ETM4"/>
<dbReference type="EMBL" id="JAKNBA010000011">
    <property type="protein sequence ID" value="MDE1242152.1"/>
    <property type="molecule type" value="Genomic_DNA"/>
</dbReference>
<dbReference type="Pfam" id="PF00571">
    <property type="entry name" value="CBS"/>
    <property type="match status" value="1"/>
</dbReference>
<dbReference type="InterPro" id="IPR035919">
    <property type="entry name" value="EAL_sf"/>
</dbReference>
<dbReference type="PANTHER" id="PTHR33121">
    <property type="entry name" value="CYCLIC DI-GMP PHOSPHODIESTERASE PDEF"/>
    <property type="match status" value="1"/>
</dbReference>
<evidence type="ECO:0000259" key="1">
    <source>
        <dbReference type="PROSITE" id="PS50112"/>
    </source>
</evidence>
<dbReference type="NCBIfam" id="TIGR00229">
    <property type="entry name" value="sensory_box"/>
    <property type="match status" value="1"/>
</dbReference>
<dbReference type="Proteomes" id="UP001140979">
    <property type="component" value="Unassembled WGS sequence"/>
</dbReference>
<reference evidence="3" key="1">
    <citation type="submission" date="2022-02" db="EMBL/GenBank/DDBJ databases">
        <title>Emergence and expansion in Europe of a Vibrio aestuarianus clonal complex pathogenic for oysters.</title>
        <authorList>
            <person name="Mesnil A."/>
            <person name="Travers M.-A."/>
        </authorList>
    </citation>
    <scope>NUCLEOTIDE SEQUENCE</scope>
    <source>
        <strain evidence="3">19_064_11T1</strain>
    </source>
</reference>
<dbReference type="PROSITE" id="PS50112">
    <property type="entry name" value="PAS"/>
    <property type="match status" value="1"/>
</dbReference>
<accession>A0A9X4ETM4</accession>
<proteinExistence type="predicted"/>
<dbReference type="RefSeq" id="WP_274683080.1">
    <property type="nucleotide sequence ID" value="NZ_JAKNBA010000011.1"/>
</dbReference>
<dbReference type="SMART" id="SM00052">
    <property type="entry name" value="EAL"/>
    <property type="match status" value="1"/>
</dbReference>
<evidence type="ECO:0000313" key="4">
    <source>
        <dbReference type="Proteomes" id="UP001140979"/>
    </source>
</evidence>
<dbReference type="Gene3D" id="3.10.580.10">
    <property type="entry name" value="CBS-domain"/>
    <property type="match status" value="1"/>
</dbReference>
<dbReference type="Pfam" id="PF00989">
    <property type="entry name" value="PAS"/>
    <property type="match status" value="1"/>
</dbReference>
<dbReference type="CDD" id="cd00130">
    <property type="entry name" value="PAS"/>
    <property type="match status" value="1"/>
</dbReference>
<dbReference type="Gene3D" id="3.20.20.450">
    <property type="entry name" value="EAL domain"/>
    <property type="match status" value="1"/>
</dbReference>
<dbReference type="InterPro" id="IPR000014">
    <property type="entry name" value="PAS"/>
</dbReference>
<dbReference type="SUPFAM" id="SSF141868">
    <property type="entry name" value="EAL domain-like"/>
    <property type="match status" value="1"/>
</dbReference>
<dbReference type="Gene3D" id="3.30.450.20">
    <property type="entry name" value="PAS domain"/>
    <property type="match status" value="1"/>
</dbReference>